<proteinExistence type="predicted"/>
<accession>A0A9P0G4D4</accession>
<name>A0A9P0G4D4_9CUCU</name>
<feature type="coiled-coil region" evidence="1">
    <location>
        <begin position="24"/>
        <end position="90"/>
    </location>
</feature>
<sequence length="344" mass="39862">MPNTRNKFPESVSDQQQLIEGMLEKHTNKICERLEKQMDKLYNKFENLELKLKQMEDRFENFDKEINENISNIKETNKKLENVYKIQQKNTLRVDGIPKTNGEDVLKTFLKIVSDKLKIQCEDRDINDIYRIGKTQQKGRIRTVIIQFVRPEIHPINSSLRKATKRAMCSLARTKSCHYGSVPDGKGSAAKSTGAPNSLIPYFVQKHLNGCGLWAPVSLGQLDLKSNNHSAQEFGPLERLLEYLTSHQLRGPAEIRLLYNERLGPQYETKDNIDVEPVEPQETAVSPYIHFLKCRRNRTKLFLCGKKEQTSQLYVHDISENPIIQDMSKCLRPENMRTAFCIYF</sequence>
<dbReference type="OrthoDB" id="7417618at2759"/>
<keyword evidence="1" id="KW-0175">Coiled coil</keyword>
<gene>
    <name evidence="2" type="ORF">PSYICH_LOCUS2401</name>
</gene>
<organism evidence="2 3">
    <name type="scientific">Psylliodes chrysocephalus</name>
    <dbReference type="NCBI Taxonomy" id="3402493"/>
    <lineage>
        <taxon>Eukaryota</taxon>
        <taxon>Metazoa</taxon>
        <taxon>Ecdysozoa</taxon>
        <taxon>Arthropoda</taxon>
        <taxon>Hexapoda</taxon>
        <taxon>Insecta</taxon>
        <taxon>Pterygota</taxon>
        <taxon>Neoptera</taxon>
        <taxon>Endopterygota</taxon>
        <taxon>Coleoptera</taxon>
        <taxon>Polyphaga</taxon>
        <taxon>Cucujiformia</taxon>
        <taxon>Chrysomeloidea</taxon>
        <taxon>Chrysomelidae</taxon>
        <taxon>Galerucinae</taxon>
        <taxon>Alticini</taxon>
        <taxon>Psylliodes</taxon>
    </lineage>
</organism>
<dbReference type="EMBL" id="OV651823">
    <property type="protein sequence ID" value="CAH1101569.1"/>
    <property type="molecule type" value="Genomic_DNA"/>
</dbReference>
<evidence type="ECO:0000313" key="2">
    <source>
        <dbReference type="EMBL" id="CAH1101569.1"/>
    </source>
</evidence>
<dbReference type="AlphaFoldDB" id="A0A9P0G4D4"/>
<reference evidence="2" key="1">
    <citation type="submission" date="2022-01" db="EMBL/GenBank/DDBJ databases">
        <authorList>
            <person name="King R."/>
        </authorList>
    </citation>
    <scope>NUCLEOTIDE SEQUENCE</scope>
</reference>
<protein>
    <submittedName>
        <fullName evidence="2">Uncharacterized protein</fullName>
    </submittedName>
</protein>
<dbReference type="Proteomes" id="UP001153636">
    <property type="component" value="Chromosome 11"/>
</dbReference>
<evidence type="ECO:0000256" key="1">
    <source>
        <dbReference type="SAM" id="Coils"/>
    </source>
</evidence>
<keyword evidence="3" id="KW-1185">Reference proteome</keyword>
<dbReference type="Gene3D" id="3.90.20.10">
    <property type="match status" value="1"/>
</dbReference>
<evidence type="ECO:0000313" key="3">
    <source>
        <dbReference type="Proteomes" id="UP001153636"/>
    </source>
</evidence>